<dbReference type="SUPFAM" id="SSF48452">
    <property type="entry name" value="TPR-like"/>
    <property type="match status" value="1"/>
</dbReference>
<reference evidence="1 2" key="1">
    <citation type="submission" date="2023-07" db="EMBL/GenBank/DDBJ databases">
        <title>Genomic Encyclopedia of Type Strains, Phase IV (KMG-IV): sequencing the most valuable type-strain genomes for metagenomic binning, comparative biology and taxonomic classification.</title>
        <authorList>
            <person name="Goeker M."/>
        </authorList>
    </citation>
    <scope>NUCLEOTIDE SEQUENCE [LARGE SCALE GENOMIC DNA]</scope>
    <source>
        <strain evidence="1 2">DSM 9768</strain>
    </source>
</reference>
<sequence>MVDEMSFLFRSDGDSEVKHDKQPEKPPYSIARDLAECLAAYKHFITFEIEDYEFAFQLDQTVMEVEREGVDAILPLIEFMKSKWYIEEDNYIERWWRFLVPRLKKLRDLPKDFVKIQILFGLYRHYSSEFLRIQKPIGSSEFADIVGWKGNKFRAYAKKKGVLPKPYAKLKSTPLWNVGQAESFKRVLLHRELTGGKRRDWNTQHLGKFADRNVKLEKREDGLYYFCAPNSGESVPSFFEGVLFESFPIDEVKKMGDLLFQMSNEPIILEAMGCSFIKNGDLVLAKKYFEKALSIYSKAIPEDFTGHFDSIDSYIGTLVQLAYLYVKEDRVEKAKSLLQLAIERTNINDQSDEQFDIIIRDGLSVLRNSPEKFTKWFEENQ</sequence>
<keyword evidence="2" id="KW-1185">Reference proteome</keyword>
<gene>
    <name evidence="1" type="ORF">J2S74_003004</name>
</gene>
<accession>A0ABT9ZWL2</accession>
<dbReference type="InterPro" id="IPR011990">
    <property type="entry name" value="TPR-like_helical_dom_sf"/>
</dbReference>
<name>A0ABT9ZWL2_9BACI</name>
<proteinExistence type="predicted"/>
<dbReference type="Gene3D" id="1.25.40.10">
    <property type="entry name" value="Tetratricopeptide repeat domain"/>
    <property type="match status" value="1"/>
</dbReference>
<evidence type="ECO:0000313" key="2">
    <source>
        <dbReference type="Proteomes" id="UP001230005"/>
    </source>
</evidence>
<dbReference type="Pfam" id="PF13181">
    <property type="entry name" value="TPR_8"/>
    <property type="match status" value="2"/>
</dbReference>
<dbReference type="RefSeq" id="WP_307326640.1">
    <property type="nucleotide sequence ID" value="NZ_JAUSUG010000011.1"/>
</dbReference>
<organism evidence="1 2">
    <name type="scientific">Evansella vedderi</name>
    <dbReference type="NCBI Taxonomy" id="38282"/>
    <lineage>
        <taxon>Bacteria</taxon>
        <taxon>Bacillati</taxon>
        <taxon>Bacillota</taxon>
        <taxon>Bacilli</taxon>
        <taxon>Bacillales</taxon>
        <taxon>Bacillaceae</taxon>
        <taxon>Evansella</taxon>
    </lineage>
</organism>
<comment type="caution">
    <text evidence="1">The sequence shown here is derived from an EMBL/GenBank/DDBJ whole genome shotgun (WGS) entry which is preliminary data.</text>
</comment>
<dbReference type="InterPro" id="IPR019734">
    <property type="entry name" value="TPR_rpt"/>
</dbReference>
<evidence type="ECO:0000313" key="1">
    <source>
        <dbReference type="EMBL" id="MDQ0255622.1"/>
    </source>
</evidence>
<dbReference type="EMBL" id="JAUSUG010000011">
    <property type="protein sequence ID" value="MDQ0255622.1"/>
    <property type="molecule type" value="Genomic_DNA"/>
</dbReference>
<dbReference type="Proteomes" id="UP001230005">
    <property type="component" value="Unassembled WGS sequence"/>
</dbReference>
<protein>
    <submittedName>
        <fullName evidence="1">Tetratricopeptide (TPR) repeat protein</fullName>
    </submittedName>
</protein>